<dbReference type="PANTHER" id="PTHR10357:SF210">
    <property type="entry name" value="MALTODEXTRIN GLUCOSIDASE"/>
    <property type="match status" value="1"/>
</dbReference>
<dbReference type="SMART" id="SM00642">
    <property type="entry name" value="Aamy"/>
    <property type="match status" value="1"/>
</dbReference>
<gene>
    <name evidence="5" type="primary">tvaII</name>
    <name evidence="5" type="ORF">Pla144_25500</name>
</gene>
<dbReference type="PROSITE" id="PS51257">
    <property type="entry name" value="PROKAR_LIPOPROTEIN"/>
    <property type="match status" value="1"/>
</dbReference>
<feature type="chain" id="PRO_5022973949" evidence="3">
    <location>
        <begin position="19"/>
        <end position="674"/>
    </location>
</feature>
<protein>
    <submittedName>
        <fullName evidence="5">Neopullulanase 2</fullName>
        <ecNumber evidence="5">3.2.1.135</ecNumber>
    </submittedName>
</protein>
<keyword evidence="2 5" id="KW-0326">Glycosidase</keyword>
<feature type="domain" description="Glycosyl hydrolase family 13 catalytic" evidence="4">
    <location>
        <begin position="92"/>
        <end position="576"/>
    </location>
</feature>
<evidence type="ECO:0000256" key="3">
    <source>
        <dbReference type="SAM" id="SignalP"/>
    </source>
</evidence>
<proteinExistence type="predicted"/>
<dbReference type="Gene3D" id="2.60.40.1180">
    <property type="entry name" value="Golgi alpha-mannosidase II"/>
    <property type="match status" value="1"/>
</dbReference>
<dbReference type="Gene3D" id="3.20.20.80">
    <property type="entry name" value="Glycosidases"/>
    <property type="match status" value="1"/>
</dbReference>
<name>A0A5C6CS54_9BACT</name>
<dbReference type="InterPro" id="IPR013780">
    <property type="entry name" value="Glyco_hydro_b"/>
</dbReference>
<dbReference type="OrthoDB" id="9805159at2"/>
<accession>A0A5C6CS54</accession>
<dbReference type="SUPFAM" id="SSF51445">
    <property type="entry name" value="(Trans)glycosidases"/>
    <property type="match status" value="1"/>
</dbReference>
<reference evidence="5 6" key="1">
    <citation type="submission" date="2019-02" db="EMBL/GenBank/DDBJ databases">
        <title>Deep-cultivation of Planctomycetes and their phenomic and genomic characterization uncovers novel biology.</title>
        <authorList>
            <person name="Wiegand S."/>
            <person name="Jogler M."/>
            <person name="Boedeker C."/>
            <person name="Pinto D."/>
            <person name="Vollmers J."/>
            <person name="Rivas-Marin E."/>
            <person name="Kohn T."/>
            <person name="Peeters S.H."/>
            <person name="Heuer A."/>
            <person name="Rast P."/>
            <person name="Oberbeckmann S."/>
            <person name="Bunk B."/>
            <person name="Jeske O."/>
            <person name="Meyerdierks A."/>
            <person name="Storesund J.E."/>
            <person name="Kallscheuer N."/>
            <person name="Luecker S."/>
            <person name="Lage O.M."/>
            <person name="Pohl T."/>
            <person name="Merkel B.J."/>
            <person name="Hornburger P."/>
            <person name="Mueller R.-W."/>
            <person name="Bruemmer F."/>
            <person name="Labrenz M."/>
            <person name="Spormann A.M."/>
            <person name="Op Den Camp H."/>
            <person name="Overmann J."/>
            <person name="Amann R."/>
            <person name="Jetten M.S.M."/>
            <person name="Mascher T."/>
            <person name="Medema M.H."/>
            <person name="Devos D.P."/>
            <person name="Kaster A.-K."/>
            <person name="Ovreas L."/>
            <person name="Rohde M."/>
            <person name="Galperin M.Y."/>
            <person name="Jogler C."/>
        </authorList>
    </citation>
    <scope>NUCLEOTIDE SEQUENCE [LARGE SCALE GENOMIC DNA]</scope>
    <source>
        <strain evidence="5 6">Pla144</strain>
    </source>
</reference>
<evidence type="ECO:0000259" key="4">
    <source>
        <dbReference type="SMART" id="SM00642"/>
    </source>
</evidence>
<sequence length="674" mass="77354" precursor="true">MSSRICECFAARCLWSVAACLIAIGSTGCQRQQQSSVTPTTTVDASPSTAPASADPVVVVVSSSRKNKTPPKVQPDVSRFVPDWVAEAVFYQIFPDRFRNGDFENDPTRESLEDVTSIPEAWQVSPWTGDWYARADWERQLSGSFFEKGVFDRRYGGDLQGVLDRLDYLQDLGINAIYFNPVFYGKSLHKYDGASMHHIDPYFGPDPAGDLAIIERETSDPKTWQWTAADKQFLELVKEIHARDMRVIIDGVFNHTGRDFFAFADLREKQAASPYKEWYIVQYFDDPVTPQNEFRYKSWWGFESLPEFAENKTHDDLHPGPKAYVMNITRRWMDPDGDGDPSDGIDGWRLDVANEVPQQFWEDWNTLVRELNPDAYTVGEFWDDARDHLVGGHFSGTMNYHGFAYLAKGFLIDGILTPHDFGQELVARLDEYPQKMQYALQNLIDSHDTQRVGSMIVNRSRQPYLQPDRFDYDVSERVSPRYDNEYSIRKPNDLERQIQRLVALMQMTFVGPPMIYYGDEAGMWGADDPCNRLPMVWDDLIYDDQSTDPLGRDRETDTVQFNQELHDFYRQLIHLRRKYDVLEHGDFEPVVSDDDAKFFAFRRTLKGKSALVAINRGEATYSWEVPCDTARELQSLIVTWDPEAKADIVRRDGVCIVTVPPLGGVVLADRANPE</sequence>
<keyword evidence="1 5" id="KW-0378">Hydrolase</keyword>
<dbReference type="CDD" id="cd11338">
    <property type="entry name" value="AmyAc_CMD"/>
    <property type="match status" value="1"/>
</dbReference>
<dbReference type="GO" id="GO:0005975">
    <property type="term" value="P:carbohydrate metabolic process"/>
    <property type="evidence" value="ECO:0007669"/>
    <property type="project" value="InterPro"/>
</dbReference>
<evidence type="ECO:0000256" key="2">
    <source>
        <dbReference type="ARBA" id="ARBA00023295"/>
    </source>
</evidence>
<evidence type="ECO:0000313" key="6">
    <source>
        <dbReference type="Proteomes" id="UP000318437"/>
    </source>
</evidence>
<dbReference type="AlphaFoldDB" id="A0A5C6CS54"/>
<comment type="caution">
    <text evidence="5">The sequence shown here is derived from an EMBL/GenBank/DDBJ whole genome shotgun (WGS) entry which is preliminary data.</text>
</comment>
<organism evidence="5 6">
    <name type="scientific">Bythopirellula polymerisocia</name>
    <dbReference type="NCBI Taxonomy" id="2528003"/>
    <lineage>
        <taxon>Bacteria</taxon>
        <taxon>Pseudomonadati</taxon>
        <taxon>Planctomycetota</taxon>
        <taxon>Planctomycetia</taxon>
        <taxon>Pirellulales</taxon>
        <taxon>Lacipirellulaceae</taxon>
        <taxon>Bythopirellula</taxon>
    </lineage>
</organism>
<dbReference type="EC" id="3.2.1.135" evidence="5"/>
<dbReference type="EMBL" id="SJPS01000003">
    <property type="protein sequence ID" value="TWU27773.1"/>
    <property type="molecule type" value="Genomic_DNA"/>
</dbReference>
<dbReference type="Proteomes" id="UP000318437">
    <property type="component" value="Unassembled WGS sequence"/>
</dbReference>
<dbReference type="PANTHER" id="PTHR10357">
    <property type="entry name" value="ALPHA-AMYLASE FAMILY MEMBER"/>
    <property type="match status" value="1"/>
</dbReference>
<dbReference type="InterPro" id="IPR006047">
    <property type="entry name" value="GH13_cat_dom"/>
</dbReference>
<evidence type="ECO:0000313" key="5">
    <source>
        <dbReference type="EMBL" id="TWU27773.1"/>
    </source>
</evidence>
<dbReference type="GO" id="GO:0031216">
    <property type="term" value="F:neopullulanase activity"/>
    <property type="evidence" value="ECO:0007669"/>
    <property type="project" value="UniProtKB-EC"/>
</dbReference>
<dbReference type="SUPFAM" id="SSF51011">
    <property type="entry name" value="Glycosyl hydrolase domain"/>
    <property type="match status" value="1"/>
</dbReference>
<dbReference type="InterPro" id="IPR017853">
    <property type="entry name" value="GH"/>
</dbReference>
<evidence type="ECO:0000256" key="1">
    <source>
        <dbReference type="ARBA" id="ARBA00022801"/>
    </source>
</evidence>
<keyword evidence="6" id="KW-1185">Reference proteome</keyword>
<dbReference type="Pfam" id="PF00128">
    <property type="entry name" value="Alpha-amylase"/>
    <property type="match status" value="2"/>
</dbReference>
<keyword evidence="3" id="KW-0732">Signal</keyword>
<feature type="signal peptide" evidence="3">
    <location>
        <begin position="1"/>
        <end position="18"/>
    </location>
</feature>